<dbReference type="PANTHER" id="PTHR31384">
    <property type="entry name" value="AUXIN RESPONSE FACTOR 4-RELATED"/>
    <property type="match status" value="1"/>
</dbReference>
<evidence type="ECO:0000313" key="2">
    <source>
        <dbReference type="EMBL" id="WMV30730.1"/>
    </source>
</evidence>
<dbReference type="Proteomes" id="UP001234989">
    <property type="component" value="Chromosome 5"/>
</dbReference>
<protein>
    <recommendedName>
        <fullName evidence="1">Auxin response factor domain-containing protein</fullName>
    </recommendedName>
</protein>
<dbReference type="InterPro" id="IPR044835">
    <property type="entry name" value="ARF_plant"/>
</dbReference>
<dbReference type="AlphaFoldDB" id="A0AAF0TY94"/>
<feature type="domain" description="Auxin response factor" evidence="1">
    <location>
        <begin position="100"/>
        <end position="139"/>
    </location>
</feature>
<evidence type="ECO:0000313" key="3">
    <source>
        <dbReference type="Proteomes" id="UP001234989"/>
    </source>
</evidence>
<dbReference type="GO" id="GO:0009725">
    <property type="term" value="P:response to hormone"/>
    <property type="evidence" value="ECO:0007669"/>
    <property type="project" value="InterPro"/>
</dbReference>
<dbReference type="GO" id="GO:0006355">
    <property type="term" value="P:regulation of DNA-templated transcription"/>
    <property type="evidence" value="ECO:0007669"/>
    <property type="project" value="InterPro"/>
</dbReference>
<organism evidence="2 3">
    <name type="scientific">Solanum verrucosum</name>
    <dbReference type="NCBI Taxonomy" id="315347"/>
    <lineage>
        <taxon>Eukaryota</taxon>
        <taxon>Viridiplantae</taxon>
        <taxon>Streptophyta</taxon>
        <taxon>Embryophyta</taxon>
        <taxon>Tracheophyta</taxon>
        <taxon>Spermatophyta</taxon>
        <taxon>Magnoliopsida</taxon>
        <taxon>eudicotyledons</taxon>
        <taxon>Gunneridae</taxon>
        <taxon>Pentapetalae</taxon>
        <taxon>asterids</taxon>
        <taxon>lamiids</taxon>
        <taxon>Solanales</taxon>
        <taxon>Solanaceae</taxon>
        <taxon>Solanoideae</taxon>
        <taxon>Solaneae</taxon>
        <taxon>Solanum</taxon>
    </lineage>
</organism>
<accession>A0AAF0TY94</accession>
<dbReference type="EMBL" id="CP133616">
    <property type="protein sequence ID" value="WMV30730.1"/>
    <property type="molecule type" value="Genomic_DNA"/>
</dbReference>
<dbReference type="InterPro" id="IPR010525">
    <property type="entry name" value="ARF_dom"/>
</dbReference>
<dbReference type="Pfam" id="PF06507">
    <property type="entry name" value="ARF_AD"/>
    <property type="match status" value="1"/>
</dbReference>
<name>A0AAF0TY94_SOLVR</name>
<sequence>MNSSMKAKRLRSISGFEAAHPICRNNLGGTFFRVVGVSLRENGELCVGVRPAMRQQGNAPSSVISSHSMHLGVLATAWHAIQTKTLFTVYYKPRTSPAEFIVPYDQYMDSLKNNCSIGMRFKMRFEGEEAPEQRIPDSVVYSKILREFQ</sequence>
<reference evidence="2" key="1">
    <citation type="submission" date="2023-08" db="EMBL/GenBank/DDBJ databases">
        <title>A de novo genome assembly of Solanum verrucosum Schlechtendal, a Mexican diploid species geographically isolated from the other diploid A-genome species in potato relatives.</title>
        <authorList>
            <person name="Hosaka K."/>
        </authorList>
    </citation>
    <scope>NUCLEOTIDE SEQUENCE</scope>
    <source>
        <tissue evidence="2">Young leaves</tissue>
    </source>
</reference>
<dbReference type="GO" id="GO:0005634">
    <property type="term" value="C:nucleus"/>
    <property type="evidence" value="ECO:0007669"/>
    <property type="project" value="InterPro"/>
</dbReference>
<proteinExistence type="predicted"/>
<evidence type="ECO:0000259" key="1">
    <source>
        <dbReference type="Pfam" id="PF06507"/>
    </source>
</evidence>
<dbReference type="GO" id="GO:0003677">
    <property type="term" value="F:DNA binding"/>
    <property type="evidence" value="ECO:0007669"/>
    <property type="project" value="InterPro"/>
</dbReference>
<gene>
    <name evidence="2" type="ORF">MTR67_024115</name>
</gene>
<dbReference type="PANTHER" id="PTHR31384:SF79">
    <property type="entry name" value="AUXIN RESPONSE FACTOR 2"/>
    <property type="match status" value="1"/>
</dbReference>
<keyword evidence="3" id="KW-1185">Reference proteome</keyword>